<dbReference type="FunFam" id="2.40.10.10:FF:000003">
    <property type="entry name" value="Transmembrane serine protease 3"/>
    <property type="match status" value="1"/>
</dbReference>
<dbReference type="GO" id="GO:0008236">
    <property type="term" value="F:serine-type peptidase activity"/>
    <property type="evidence" value="ECO:0007669"/>
    <property type="project" value="UniProtKB-KW"/>
</dbReference>
<feature type="domain" description="Peptidase S1" evidence="7">
    <location>
        <begin position="87"/>
        <end position="317"/>
    </location>
</feature>
<evidence type="ECO:0000256" key="5">
    <source>
        <dbReference type="RuleBase" id="RU363034"/>
    </source>
</evidence>
<sequence length="339" mass="37116">MIKSCIRLILLLLVIPEDVASETTCSTYYRGHCVHMYYNKCLSGYSYTLNGCGIEEMCCIPPRPEQIVPVPNSNQCGISTPVSTQRIVGGTVAAPGEIPWQVSLRSEGMHICGGILIANQWVLSAAHCFRENRNPFAWTVVLGESDRAVLEFHEKLVQAETLFVHSNFEANSYSNDIAMLKLKESVPTDHYVRPVCIPDKADNFDGMVCTISGWGAAFSGGSGTHNLYKANVPLIANDVCTYLMDRTIPETEVCAGFKQGGVDSCQGDSGGPLVCFKDGVWKVTGIVSWGYTCADAYTPGVYTRVTKYVDWIQSVLAAYSGDSQIIGKRRFVEGGIYRV</sequence>
<evidence type="ECO:0000256" key="6">
    <source>
        <dbReference type="SAM" id="SignalP"/>
    </source>
</evidence>
<keyword evidence="1 5" id="KW-0645">Protease</keyword>
<dbReference type="PROSITE" id="PS00134">
    <property type="entry name" value="TRYPSIN_HIS"/>
    <property type="match status" value="1"/>
</dbReference>
<evidence type="ECO:0000256" key="2">
    <source>
        <dbReference type="ARBA" id="ARBA00022801"/>
    </source>
</evidence>
<dbReference type="EMBL" id="JBJQND010000002">
    <property type="protein sequence ID" value="KAL3886437.1"/>
    <property type="molecule type" value="Genomic_DNA"/>
</dbReference>
<feature type="signal peptide" evidence="6">
    <location>
        <begin position="1"/>
        <end position="21"/>
    </location>
</feature>
<dbReference type="InterPro" id="IPR033116">
    <property type="entry name" value="TRYPSIN_SER"/>
</dbReference>
<protein>
    <recommendedName>
        <fullName evidence="7">Peptidase S1 domain-containing protein</fullName>
    </recommendedName>
</protein>
<dbReference type="InterPro" id="IPR050127">
    <property type="entry name" value="Serine_Proteases_S1"/>
</dbReference>
<reference evidence="8 9" key="1">
    <citation type="submission" date="2024-11" db="EMBL/GenBank/DDBJ databases">
        <title>Chromosome-level genome assembly of the freshwater bivalve Anodonta woodiana.</title>
        <authorList>
            <person name="Chen X."/>
        </authorList>
    </citation>
    <scope>NUCLEOTIDE SEQUENCE [LARGE SCALE GENOMIC DNA]</scope>
    <source>
        <strain evidence="8">MN2024</strain>
        <tissue evidence="8">Gills</tissue>
    </source>
</reference>
<dbReference type="InterPro" id="IPR001314">
    <property type="entry name" value="Peptidase_S1A"/>
</dbReference>
<proteinExistence type="predicted"/>
<evidence type="ECO:0000256" key="1">
    <source>
        <dbReference type="ARBA" id="ARBA00022670"/>
    </source>
</evidence>
<name>A0ABD3XK11_SINWO</name>
<dbReference type="Pfam" id="PF00089">
    <property type="entry name" value="Trypsin"/>
    <property type="match status" value="1"/>
</dbReference>
<evidence type="ECO:0000256" key="4">
    <source>
        <dbReference type="ARBA" id="ARBA00023157"/>
    </source>
</evidence>
<dbReference type="CDD" id="cd00190">
    <property type="entry name" value="Tryp_SPc"/>
    <property type="match status" value="1"/>
</dbReference>
<dbReference type="PANTHER" id="PTHR24264">
    <property type="entry name" value="TRYPSIN-RELATED"/>
    <property type="match status" value="1"/>
</dbReference>
<comment type="caution">
    <text evidence="8">The sequence shown here is derived from an EMBL/GenBank/DDBJ whole genome shotgun (WGS) entry which is preliminary data.</text>
</comment>
<dbReference type="InterPro" id="IPR001254">
    <property type="entry name" value="Trypsin_dom"/>
</dbReference>
<accession>A0ABD3XK11</accession>
<gene>
    <name evidence="8" type="ORF">ACJMK2_026429</name>
</gene>
<dbReference type="PROSITE" id="PS00135">
    <property type="entry name" value="TRYPSIN_SER"/>
    <property type="match status" value="1"/>
</dbReference>
<evidence type="ECO:0000313" key="9">
    <source>
        <dbReference type="Proteomes" id="UP001634394"/>
    </source>
</evidence>
<dbReference type="PRINTS" id="PR00722">
    <property type="entry name" value="CHYMOTRYPSIN"/>
</dbReference>
<dbReference type="InterPro" id="IPR018114">
    <property type="entry name" value="TRYPSIN_HIS"/>
</dbReference>
<evidence type="ECO:0000259" key="7">
    <source>
        <dbReference type="PROSITE" id="PS50240"/>
    </source>
</evidence>
<keyword evidence="3 5" id="KW-0720">Serine protease</keyword>
<keyword evidence="2 5" id="KW-0378">Hydrolase</keyword>
<keyword evidence="6" id="KW-0732">Signal</keyword>
<keyword evidence="9" id="KW-1185">Reference proteome</keyword>
<dbReference type="SUPFAM" id="SSF50494">
    <property type="entry name" value="Trypsin-like serine proteases"/>
    <property type="match status" value="1"/>
</dbReference>
<dbReference type="Gene3D" id="2.40.10.10">
    <property type="entry name" value="Trypsin-like serine proteases"/>
    <property type="match status" value="1"/>
</dbReference>
<dbReference type="Proteomes" id="UP001634394">
    <property type="component" value="Unassembled WGS sequence"/>
</dbReference>
<organism evidence="8 9">
    <name type="scientific">Sinanodonta woodiana</name>
    <name type="common">Chinese pond mussel</name>
    <name type="synonym">Anodonta woodiana</name>
    <dbReference type="NCBI Taxonomy" id="1069815"/>
    <lineage>
        <taxon>Eukaryota</taxon>
        <taxon>Metazoa</taxon>
        <taxon>Spiralia</taxon>
        <taxon>Lophotrochozoa</taxon>
        <taxon>Mollusca</taxon>
        <taxon>Bivalvia</taxon>
        <taxon>Autobranchia</taxon>
        <taxon>Heteroconchia</taxon>
        <taxon>Palaeoheterodonta</taxon>
        <taxon>Unionida</taxon>
        <taxon>Unionoidea</taxon>
        <taxon>Unionidae</taxon>
        <taxon>Unioninae</taxon>
        <taxon>Sinanodonta</taxon>
    </lineage>
</organism>
<evidence type="ECO:0000313" key="8">
    <source>
        <dbReference type="EMBL" id="KAL3886437.1"/>
    </source>
</evidence>
<dbReference type="AlphaFoldDB" id="A0ABD3XK11"/>
<dbReference type="PANTHER" id="PTHR24264:SF54">
    <property type="entry name" value="PEPTIDASE S1 DOMAIN-CONTAINING PROTEIN"/>
    <property type="match status" value="1"/>
</dbReference>
<dbReference type="GO" id="GO:0006508">
    <property type="term" value="P:proteolysis"/>
    <property type="evidence" value="ECO:0007669"/>
    <property type="project" value="UniProtKB-KW"/>
</dbReference>
<dbReference type="SMART" id="SM00020">
    <property type="entry name" value="Tryp_SPc"/>
    <property type="match status" value="1"/>
</dbReference>
<dbReference type="PROSITE" id="PS50240">
    <property type="entry name" value="TRYPSIN_DOM"/>
    <property type="match status" value="1"/>
</dbReference>
<dbReference type="InterPro" id="IPR009003">
    <property type="entry name" value="Peptidase_S1_PA"/>
</dbReference>
<keyword evidence="4" id="KW-1015">Disulfide bond</keyword>
<evidence type="ECO:0000256" key="3">
    <source>
        <dbReference type="ARBA" id="ARBA00022825"/>
    </source>
</evidence>
<dbReference type="InterPro" id="IPR043504">
    <property type="entry name" value="Peptidase_S1_PA_chymotrypsin"/>
</dbReference>
<feature type="chain" id="PRO_5044761385" description="Peptidase S1 domain-containing protein" evidence="6">
    <location>
        <begin position="22"/>
        <end position="339"/>
    </location>
</feature>